<dbReference type="Gene3D" id="3.90.1570.10">
    <property type="entry name" value="tt1808, chain A"/>
    <property type="match status" value="1"/>
</dbReference>
<dbReference type="RefSeq" id="WP_261962847.1">
    <property type="nucleotide sequence ID" value="NZ_BAAAXA010000001.1"/>
</dbReference>
<accession>A0A9W6KG20</accession>
<dbReference type="AlphaFoldDB" id="A0A9W6KG20"/>
<evidence type="ECO:0000313" key="2">
    <source>
        <dbReference type="EMBL" id="GLL00079.1"/>
    </source>
</evidence>
<evidence type="ECO:0000313" key="3">
    <source>
        <dbReference type="Proteomes" id="UP001143480"/>
    </source>
</evidence>
<dbReference type="InterPro" id="IPR008538">
    <property type="entry name" value="Uma2"/>
</dbReference>
<dbReference type="EMBL" id="BSFP01000006">
    <property type="protein sequence ID" value="GLL00079.1"/>
    <property type="molecule type" value="Genomic_DNA"/>
</dbReference>
<proteinExistence type="predicted"/>
<dbReference type="PANTHER" id="PTHR35400:SF3">
    <property type="entry name" value="SLL1072 PROTEIN"/>
    <property type="match status" value="1"/>
</dbReference>
<name>A0A9W6KG20_9ACTN</name>
<dbReference type="Pfam" id="PF05685">
    <property type="entry name" value="Uma2"/>
    <property type="match status" value="1"/>
</dbReference>
<dbReference type="InterPro" id="IPR012296">
    <property type="entry name" value="Nuclease_put_TT1808"/>
</dbReference>
<reference evidence="2" key="1">
    <citation type="journal article" date="2014" name="Int. J. Syst. Evol. Microbiol.">
        <title>Complete genome sequence of Corynebacterium casei LMG S-19264T (=DSM 44701T), isolated from a smear-ripened cheese.</title>
        <authorList>
            <consortium name="US DOE Joint Genome Institute (JGI-PGF)"/>
            <person name="Walter F."/>
            <person name="Albersmeier A."/>
            <person name="Kalinowski J."/>
            <person name="Ruckert C."/>
        </authorList>
    </citation>
    <scope>NUCLEOTIDE SEQUENCE</scope>
    <source>
        <strain evidence="2">VKM Ac-1321</strain>
    </source>
</reference>
<evidence type="ECO:0000259" key="1">
    <source>
        <dbReference type="Pfam" id="PF05685"/>
    </source>
</evidence>
<reference evidence="2" key="2">
    <citation type="submission" date="2023-01" db="EMBL/GenBank/DDBJ databases">
        <authorList>
            <person name="Sun Q."/>
            <person name="Evtushenko L."/>
        </authorList>
    </citation>
    <scope>NUCLEOTIDE SEQUENCE</scope>
    <source>
        <strain evidence="2">VKM Ac-1321</strain>
    </source>
</reference>
<sequence>MSAESFGAQMPAVLTLDDLASMAAADPHGHRYEMSPEGVLSVMPPAGVAHTIIASKLLAWFLAAGWAAEQVLQNCGLLTAVPDGAGGRVPDLTVWSTAPSAELVWAPLDGLLLAVEIVSRGSEAIDHIIKKDEYAKAGIPRYWTVDRDNANTVTMWELVAGSYAQVALSPQPLAWVLNSELAQQLR</sequence>
<dbReference type="PANTHER" id="PTHR35400">
    <property type="entry name" value="SLR1083 PROTEIN"/>
    <property type="match status" value="1"/>
</dbReference>
<organism evidence="2 3">
    <name type="scientific">Dactylosporangium matsuzakiense</name>
    <dbReference type="NCBI Taxonomy" id="53360"/>
    <lineage>
        <taxon>Bacteria</taxon>
        <taxon>Bacillati</taxon>
        <taxon>Actinomycetota</taxon>
        <taxon>Actinomycetes</taxon>
        <taxon>Micromonosporales</taxon>
        <taxon>Micromonosporaceae</taxon>
        <taxon>Dactylosporangium</taxon>
    </lineage>
</organism>
<protein>
    <recommendedName>
        <fullName evidence="1">Putative restriction endonuclease domain-containing protein</fullName>
    </recommendedName>
</protein>
<dbReference type="Proteomes" id="UP001143480">
    <property type="component" value="Unassembled WGS sequence"/>
</dbReference>
<dbReference type="CDD" id="cd06260">
    <property type="entry name" value="DUF820-like"/>
    <property type="match status" value="1"/>
</dbReference>
<keyword evidence="3" id="KW-1185">Reference proteome</keyword>
<dbReference type="InterPro" id="IPR011335">
    <property type="entry name" value="Restrct_endonuc-II-like"/>
</dbReference>
<feature type="domain" description="Putative restriction endonuclease" evidence="1">
    <location>
        <begin position="19"/>
        <end position="181"/>
    </location>
</feature>
<comment type="caution">
    <text evidence="2">The sequence shown here is derived from an EMBL/GenBank/DDBJ whole genome shotgun (WGS) entry which is preliminary data.</text>
</comment>
<dbReference type="SUPFAM" id="SSF52980">
    <property type="entry name" value="Restriction endonuclease-like"/>
    <property type="match status" value="1"/>
</dbReference>
<gene>
    <name evidence="2" type="ORF">GCM10017581_018190</name>
</gene>